<dbReference type="Pfam" id="PF13181">
    <property type="entry name" value="TPR_8"/>
    <property type="match status" value="2"/>
</dbReference>
<dbReference type="KEGG" id="acp:A2cp1_2655"/>
<gene>
    <name evidence="2" type="ordered locus">A2cp1_2655</name>
</gene>
<dbReference type="InterPro" id="IPR019734">
    <property type="entry name" value="TPR_rpt"/>
</dbReference>
<dbReference type="PROSITE" id="PS51257">
    <property type="entry name" value="PROKAR_LIPOPROTEIN"/>
    <property type="match status" value="1"/>
</dbReference>
<accession>B8JDE3</accession>
<keyword evidence="1" id="KW-0732">Signal</keyword>
<evidence type="ECO:0000256" key="1">
    <source>
        <dbReference type="SAM" id="SignalP"/>
    </source>
</evidence>
<dbReference type="SUPFAM" id="SSF48452">
    <property type="entry name" value="TPR-like"/>
    <property type="match status" value="2"/>
</dbReference>
<dbReference type="SMART" id="SM00028">
    <property type="entry name" value="TPR"/>
    <property type="match status" value="5"/>
</dbReference>
<dbReference type="PANTHER" id="PTHR44809:SF1">
    <property type="entry name" value="PROTEIN O-MANNOSYL-TRANSFERASE TMTC1"/>
    <property type="match status" value="1"/>
</dbReference>
<dbReference type="InterPro" id="IPR011990">
    <property type="entry name" value="TPR-like_helical_dom_sf"/>
</dbReference>
<feature type="signal peptide" evidence="1">
    <location>
        <begin position="1"/>
        <end position="19"/>
    </location>
</feature>
<dbReference type="AlphaFoldDB" id="B8JDE3"/>
<sequence>MRPSSLALAAVLSAALACAHAPSAKERRGAEIHHDLGLEALRAGRAPDALREFDQALAAVEEFPEAHLGRGLVLELGFGRLDEAEKAYRRALALRPGYSEAHNDLGQLLAKTGRLQAAVAEFDLALADMMYREPYVARCNKGQALWRMGRKDEGLAELRTCLSMAPRYCDGRRELGRIRLSEGQITEALEELDAYARSCDQRPDAHLQLGLARMKAGDLAGARAAFEKCQAIGDGTNEGEECRRSLGRLQ</sequence>
<dbReference type="Gene3D" id="1.25.40.10">
    <property type="entry name" value="Tetratricopeptide repeat domain"/>
    <property type="match status" value="1"/>
</dbReference>
<protein>
    <submittedName>
        <fullName evidence="2">TPR repeat-containing protein</fullName>
    </submittedName>
</protein>
<dbReference type="Pfam" id="PF13432">
    <property type="entry name" value="TPR_16"/>
    <property type="match status" value="2"/>
</dbReference>
<dbReference type="Proteomes" id="UP000007089">
    <property type="component" value="Chromosome"/>
</dbReference>
<evidence type="ECO:0000313" key="2">
    <source>
        <dbReference type="EMBL" id="ACL65992.1"/>
    </source>
</evidence>
<organism evidence="2 3">
    <name type="scientific">Anaeromyxobacter dehalogenans (strain ATCC BAA-258 / DSM 21875 / 2CP-1)</name>
    <dbReference type="NCBI Taxonomy" id="455488"/>
    <lineage>
        <taxon>Bacteria</taxon>
        <taxon>Pseudomonadati</taxon>
        <taxon>Myxococcota</taxon>
        <taxon>Myxococcia</taxon>
        <taxon>Myxococcales</taxon>
        <taxon>Cystobacterineae</taxon>
        <taxon>Anaeromyxobacteraceae</taxon>
        <taxon>Anaeromyxobacter</taxon>
    </lineage>
</organism>
<feature type="chain" id="PRO_5002872749" evidence="1">
    <location>
        <begin position="20"/>
        <end position="250"/>
    </location>
</feature>
<evidence type="ECO:0000313" key="3">
    <source>
        <dbReference type="Proteomes" id="UP000007089"/>
    </source>
</evidence>
<keyword evidence="3" id="KW-1185">Reference proteome</keyword>
<dbReference type="RefSeq" id="WP_012633771.1">
    <property type="nucleotide sequence ID" value="NC_011891.1"/>
</dbReference>
<dbReference type="InterPro" id="IPR052943">
    <property type="entry name" value="TMTC_O-mannosyl-trnsfr"/>
</dbReference>
<dbReference type="HOGENOM" id="CLU_003728_9_0_7"/>
<dbReference type="EMBL" id="CP001359">
    <property type="protein sequence ID" value="ACL65992.1"/>
    <property type="molecule type" value="Genomic_DNA"/>
</dbReference>
<proteinExistence type="predicted"/>
<name>B8JDE3_ANAD2</name>
<dbReference type="PANTHER" id="PTHR44809">
    <property type="match status" value="1"/>
</dbReference>
<reference evidence="2" key="1">
    <citation type="submission" date="2009-01" db="EMBL/GenBank/DDBJ databases">
        <title>Complete sequence of Anaeromyxobacter dehalogenans 2CP-1.</title>
        <authorList>
            <consortium name="US DOE Joint Genome Institute"/>
            <person name="Lucas S."/>
            <person name="Copeland A."/>
            <person name="Lapidus A."/>
            <person name="Glavina del Rio T."/>
            <person name="Dalin E."/>
            <person name="Tice H."/>
            <person name="Bruce D."/>
            <person name="Goodwin L."/>
            <person name="Pitluck S."/>
            <person name="Saunders E."/>
            <person name="Brettin T."/>
            <person name="Detter J.C."/>
            <person name="Han C."/>
            <person name="Larimer F."/>
            <person name="Land M."/>
            <person name="Hauser L."/>
            <person name="Kyrpides N."/>
            <person name="Ovchinnikova G."/>
            <person name="Beliaev A.S."/>
            <person name="Richardson P."/>
        </authorList>
    </citation>
    <scope>NUCLEOTIDE SEQUENCE</scope>
    <source>
        <strain evidence="2">2CP-1</strain>
    </source>
</reference>